<dbReference type="Proteomes" id="UP001206692">
    <property type="component" value="Unassembled WGS sequence"/>
</dbReference>
<gene>
    <name evidence="1" type="ORF">NE675_06960</name>
</gene>
<evidence type="ECO:0008006" key="3">
    <source>
        <dbReference type="Google" id="ProtNLM"/>
    </source>
</evidence>
<organism evidence="1 2">
    <name type="scientific">Megasphaera massiliensis</name>
    <dbReference type="NCBI Taxonomy" id="1232428"/>
    <lineage>
        <taxon>Bacteria</taxon>
        <taxon>Bacillati</taxon>
        <taxon>Bacillota</taxon>
        <taxon>Negativicutes</taxon>
        <taxon>Veillonellales</taxon>
        <taxon>Veillonellaceae</taxon>
        <taxon>Megasphaera</taxon>
    </lineage>
</organism>
<keyword evidence="2" id="KW-1185">Reference proteome</keyword>
<accession>A0ABT1SSJ1</accession>
<dbReference type="RefSeq" id="WP_062412096.1">
    <property type="nucleotide sequence ID" value="NZ_JAJCIO010000010.1"/>
</dbReference>
<reference evidence="1 2" key="1">
    <citation type="submission" date="2022-06" db="EMBL/GenBank/DDBJ databases">
        <title>Isolation of gut microbiota from human fecal samples.</title>
        <authorList>
            <person name="Pamer E.G."/>
            <person name="Barat B."/>
            <person name="Waligurski E."/>
            <person name="Medina S."/>
            <person name="Paddock L."/>
            <person name="Mostad J."/>
        </authorList>
    </citation>
    <scope>NUCLEOTIDE SEQUENCE [LARGE SCALE GENOMIC DNA]</scope>
    <source>
        <strain evidence="1 2">DFI.1.1</strain>
    </source>
</reference>
<dbReference type="EMBL" id="JANGEW010000011">
    <property type="protein sequence ID" value="MCQ5342769.1"/>
    <property type="molecule type" value="Genomic_DNA"/>
</dbReference>
<evidence type="ECO:0000313" key="2">
    <source>
        <dbReference type="Proteomes" id="UP001206692"/>
    </source>
</evidence>
<protein>
    <recommendedName>
        <fullName evidence="3">RNA polymerase sigma-70 region 4 domain-containing protein</fullName>
    </recommendedName>
</protein>
<dbReference type="SUPFAM" id="SSF88659">
    <property type="entry name" value="Sigma3 and sigma4 domains of RNA polymerase sigma factors"/>
    <property type="match status" value="1"/>
</dbReference>
<comment type="caution">
    <text evidence="1">The sequence shown here is derived from an EMBL/GenBank/DDBJ whole genome shotgun (WGS) entry which is preliminary data.</text>
</comment>
<sequence length="166" mass="19178">MINQTLKSIKEISVLAAFMQKDIDDINTHLEDLKKAGIPSNILQKIISYRQKTIAEREHLLEKRTEIINRISRVDDALYRRFLMARYVDGMSCKKLAEELNFSNGDITKLSKRAHAAFKSIRYQQSIPGLQYHDGSKTGSASSALSSTYRDDYNEKQIDLFQDMWQ</sequence>
<proteinExistence type="predicted"/>
<name>A0ABT1SSJ1_9FIRM</name>
<dbReference type="InterPro" id="IPR013324">
    <property type="entry name" value="RNA_pol_sigma_r3/r4-like"/>
</dbReference>
<evidence type="ECO:0000313" key="1">
    <source>
        <dbReference type="EMBL" id="MCQ5342769.1"/>
    </source>
</evidence>